<dbReference type="Pfam" id="PF02146">
    <property type="entry name" value="SIR2"/>
    <property type="match status" value="1"/>
</dbReference>
<dbReference type="Gene3D" id="3.30.1600.10">
    <property type="entry name" value="SIR2/SIRT2 'Small Domain"/>
    <property type="match status" value="1"/>
</dbReference>
<evidence type="ECO:0000256" key="1">
    <source>
        <dbReference type="ARBA" id="ARBA00012928"/>
    </source>
</evidence>
<feature type="binding site" evidence="4">
    <location>
        <position position="132"/>
    </location>
    <ligand>
        <name>Zn(2+)</name>
        <dbReference type="ChEBI" id="CHEBI:29105"/>
    </ligand>
</feature>
<reference evidence="7" key="1">
    <citation type="submission" date="2018-12" db="EMBL/GenBank/DDBJ databases">
        <title>Tengunoibacter tsumagoiensis gen. nov., sp. nov., Dictyobacter kobayashii sp. nov., D. alpinus sp. nov., and D. joshuensis sp. nov. and description of Dictyobacteraceae fam. nov. within the order Ktedonobacterales isolated from Tengu-no-mugimeshi.</title>
        <authorList>
            <person name="Wang C.M."/>
            <person name="Zheng Y."/>
            <person name="Sakai Y."/>
            <person name="Toyoda A."/>
            <person name="Minakuchi Y."/>
            <person name="Abe K."/>
            <person name="Yokota A."/>
            <person name="Yabe S."/>
        </authorList>
    </citation>
    <scope>NUCLEOTIDE SEQUENCE [LARGE SCALE GENOMIC DNA]</scope>
    <source>
        <strain evidence="7">Uno16</strain>
    </source>
</reference>
<keyword evidence="3" id="KW-0520">NAD</keyword>
<keyword evidence="7" id="KW-1185">Reference proteome</keyword>
<feature type="domain" description="Deacetylase sirtuin-type" evidence="5">
    <location>
        <begin position="1"/>
        <end position="252"/>
    </location>
</feature>
<dbReference type="GO" id="GO:0046872">
    <property type="term" value="F:metal ion binding"/>
    <property type="evidence" value="ECO:0007669"/>
    <property type="project" value="UniProtKB-KW"/>
</dbReference>
<evidence type="ECO:0000313" key="7">
    <source>
        <dbReference type="Proteomes" id="UP000287171"/>
    </source>
</evidence>
<dbReference type="InterPro" id="IPR050134">
    <property type="entry name" value="NAD-dep_sirtuin_deacylases"/>
</dbReference>
<dbReference type="EC" id="2.3.1.286" evidence="1"/>
<feature type="binding site" evidence="4">
    <location>
        <position position="160"/>
    </location>
    <ligand>
        <name>Zn(2+)</name>
        <dbReference type="ChEBI" id="CHEBI:29105"/>
    </ligand>
</feature>
<dbReference type="PROSITE" id="PS50305">
    <property type="entry name" value="SIRTUIN"/>
    <property type="match status" value="1"/>
</dbReference>
<feature type="active site" description="Proton acceptor" evidence="4">
    <location>
        <position position="124"/>
    </location>
</feature>
<feature type="binding site" evidence="4">
    <location>
        <position position="135"/>
    </location>
    <ligand>
        <name>Zn(2+)</name>
        <dbReference type="ChEBI" id="CHEBI:29105"/>
    </ligand>
</feature>
<dbReference type="PANTHER" id="PTHR11085">
    <property type="entry name" value="NAD-DEPENDENT PROTEIN DEACYLASE SIRTUIN-5, MITOCHONDRIAL-RELATED"/>
    <property type="match status" value="1"/>
</dbReference>
<dbReference type="Proteomes" id="UP000287171">
    <property type="component" value="Unassembled WGS sequence"/>
</dbReference>
<evidence type="ECO:0000256" key="3">
    <source>
        <dbReference type="ARBA" id="ARBA00023027"/>
    </source>
</evidence>
<name>A0A402B049_9CHLR</name>
<keyword evidence="2" id="KW-0808">Transferase</keyword>
<dbReference type="SUPFAM" id="SSF52467">
    <property type="entry name" value="DHS-like NAD/FAD-binding domain"/>
    <property type="match status" value="1"/>
</dbReference>
<evidence type="ECO:0000259" key="5">
    <source>
        <dbReference type="PROSITE" id="PS50305"/>
    </source>
</evidence>
<dbReference type="CDD" id="cd01407">
    <property type="entry name" value="SIR2-fam"/>
    <property type="match status" value="1"/>
</dbReference>
<feature type="binding site" evidence="4">
    <location>
        <position position="157"/>
    </location>
    <ligand>
        <name>Zn(2+)</name>
        <dbReference type="ChEBI" id="CHEBI:29105"/>
    </ligand>
</feature>
<dbReference type="InterPro" id="IPR003000">
    <property type="entry name" value="Sirtuin"/>
</dbReference>
<sequence>MLSLAEQIQDTIELLQYSRQIVVLTGAGISTESGIPDFRSPDSIWQRQPPVSYREFISNPVARRQYWQTRRQLAQQVSQARPNAAHQALARLEQQQRLLGLITQNFDGLHHDAGHQPERIVELHGTSRFAACTHCGNRSSIAELQQRVEEGEHDPRCTLCGGYLKAATILFGQRIPEAELNRAKALANTCDLFLVIGSSLKVTPASILPRLALQRNVPLIIINLTPTSLDTLADVVIHEHAGAVLPTIVSNL</sequence>
<dbReference type="InterPro" id="IPR026590">
    <property type="entry name" value="Ssirtuin_cat_dom"/>
</dbReference>
<dbReference type="OrthoDB" id="9800582at2"/>
<dbReference type="EMBL" id="BIFT01000001">
    <property type="protein sequence ID" value="GCE24729.1"/>
    <property type="molecule type" value="Genomic_DNA"/>
</dbReference>
<dbReference type="PANTHER" id="PTHR11085:SF10">
    <property type="entry name" value="NAD-DEPENDENT PROTEIN DEACYLASE SIRTUIN-5, MITOCHONDRIAL-RELATED"/>
    <property type="match status" value="1"/>
</dbReference>
<evidence type="ECO:0000256" key="2">
    <source>
        <dbReference type="ARBA" id="ARBA00022679"/>
    </source>
</evidence>
<evidence type="ECO:0000256" key="4">
    <source>
        <dbReference type="PROSITE-ProRule" id="PRU00236"/>
    </source>
</evidence>
<dbReference type="InterPro" id="IPR029035">
    <property type="entry name" value="DHS-like_NAD/FAD-binding_dom"/>
</dbReference>
<keyword evidence="4" id="KW-0862">Zinc</keyword>
<organism evidence="6 7">
    <name type="scientific">Dictyobacter alpinus</name>
    <dbReference type="NCBI Taxonomy" id="2014873"/>
    <lineage>
        <taxon>Bacteria</taxon>
        <taxon>Bacillati</taxon>
        <taxon>Chloroflexota</taxon>
        <taxon>Ktedonobacteria</taxon>
        <taxon>Ktedonobacterales</taxon>
        <taxon>Dictyobacteraceae</taxon>
        <taxon>Dictyobacter</taxon>
    </lineage>
</organism>
<dbReference type="InterPro" id="IPR026591">
    <property type="entry name" value="Sirtuin_cat_small_dom_sf"/>
</dbReference>
<comment type="caution">
    <text evidence="6">The sequence shown here is derived from an EMBL/GenBank/DDBJ whole genome shotgun (WGS) entry which is preliminary data.</text>
</comment>
<protein>
    <recommendedName>
        <fullName evidence="1">protein acetyllysine N-acetyltransferase</fullName>
        <ecNumber evidence="1">2.3.1.286</ecNumber>
    </recommendedName>
</protein>
<accession>A0A402B049</accession>
<gene>
    <name evidence="6" type="primary">cobB</name>
    <name evidence="6" type="ORF">KDA_02130</name>
</gene>
<dbReference type="AlphaFoldDB" id="A0A402B049"/>
<dbReference type="RefSeq" id="WP_126625404.1">
    <property type="nucleotide sequence ID" value="NZ_BIFT01000001.1"/>
</dbReference>
<dbReference type="GO" id="GO:0017136">
    <property type="term" value="F:histone deacetylase activity, NAD-dependent"/>
    <property type="evidence" value="ECO:0007669"/>
    <property type="project" value="TreeGrafter"/>
</dbReference>
<proteinExistence type="predicted"/>
<keyword evidence="4" id="KW-0479">Metal-binding</keyword>
<dbReference type="Gene3D" id="3.40.50.1220">
    <property type="entry name" value="TPP-binding domain"/>
    <property type="match status" value="1"/>
</dbReference>
<dbReference type="GO" id="GO:0070403">
    <property type="term" value="F:NAD+ binding"/>
    <property type="evidence" value="ECO:0007669"/>
    <property type="project" value="InterPro"/>
</dbReference>
<evidence type="ECO:0000313" key="6">
    <source>
        <dbReference type="EMBL" id="GCE24729.1"/>
    </source>
</evidence>